<comment type="similarity">
    <text evidence="2">Belongs to the transposase 11 family.</text>
</comment>
<proteinExistence type="inferred from homology"/>
<evidence type="ECO:0000256" key="1">
    <source>
        <dbReference type="ARBA" id="ARBA00003544"/>
    </source>
</evidence>
<dbReference type="GO" id="GO:0004803">
    <property type="term" value="F:transposase activity"/>
    <property type="evidence" value="ECO:0007669"/>
    <property type="project" value="InterPro"/>
</dbReference>
<dbReference type="NCBIfam" id="NF033581">
    <property type="entry name" value="transpos_IS5_4"/>
    <property type="match status" value="1"/>
</dbReference>
<reference evidence="8 9" key="1">
    <citation type="submission" date="2016-10" db="EMBL/GenBank/DDBJ databases">
        <authorList>
            <person name="de Groot N.N."/>
        </authorList>
    </citation>
    <scope>NUCLEOTIDE SEQUENCE [LARGE SCALE GENOMIC DNA]</scope>
    <source>
        <strain evidence="8 9">ATCC 43154</strain>
    </source>
</reference>
<evidence type="ECO:0000259" key="6">
    <source>
        <dbReference type="Pfam" id="PF01609"/>
    </source>
</evidence>
<sequence>MMKPRISLFAEHEREDRRTKIGDPLVGLTNHVDFDALAASIDAAAPRPSRAKGGRPPYPTVLMVKILVLQQLYNLADDALEYQLLDRRSFLQFLDLTESSSIPDSKTIWLFRDRPAQAGAGTLVFEQVQQQLQKHGYMARCGQIVDASLVQAPVQRNKRDEADTVKEGTMPLTWKPRKRAQKDVDARWTKKHGKSHFGYKLHASVDKRYKLIRKIAVTNAAVAVADTTVFEALLDPSNTSKAVYADRGYPSAERESALKQAGWHVHIQRRGHATKGISAAQKRRNRRIATPRARVEHVFGAPAQMGGKLVRCLGIVRTTFALHLKAASYNLKRLVFLKERGLPPF</sequence>
<dbReference type="AlphaFoldDB" id="A0A1I4UV60"/>
<evidence type="ECO:0000256" key="3">
    <source>
        <dbReference type="ARBA" id="ARBA00022578"/>
    </source>
</evidence>
<dbReference type="InterPro" id="IPR008490">
    <property type="entry name" value="Transposase_InsH_N"/>
</dbReference>
<protein>
    <submittedName>
        <fullName evidence="8">Transposase, IS5 family</fullName>
    </submittedName>
</protein>
<keyword evidence="9" id="KW-1185">Reference proteome</keyword>
<dbReference type="PANTHER" id="PTHR35604:SF2">
    <property type="entry name" value="TRANSPOSASE INSH FOR INSERTION SEQUENCE ELEMENT IS5A-RELATED"/>
    <property type="match status" value="1"/>
</dbReference>
<accession>A0A1I4UV60</accession>
<dbReference type="STRING" id="758825.SAMN02982985_05827"/>
<evidence type="ECO:0000256" key="2">
    <source>
        <dbReference type="ARBA" id="ARBA00010075"/>
    </source>
</evidence>
<evidence type="ECO:0000313" key="9">
    <source>
        <dbReference type="Proteomes" id="UP000199470"/>
    </source>
</evidence>
<dbReference type="Pfam" id="PF05598">
    <property type="entry name" value="DUF772"/>
    <property type="match status" value="1"/>
</dbReference>
<keyword evidence="5" id="KW-0233">DNA recombination</keyword>
<comment type="function">
    <text evidence="1">Involved in the transposition of the insertion sequence IS5.</text>
</comment>
<dbReference type="InterPro" id="IPR047959">
    <property type="entry name" value="Transpos_IS5"/>
</dbReference>
<gene>
    <name evidence="8" type="ORF">SAMN02982985_05827</name>
</gene>
<dbReference type="GO" id="GO:0003677">
    <property type="term" value="F:DNA binding"/>
    <property type="evidence" value="ECO:0007669"/>
    <property type="project" value="UniProtKB-KW"/>
</dbReference>
<keyword evidence="4" id="KW-0238">DNA-binding</keyword>
<feature type="domain" description="Transposase IS4-like" evidence="6">
    <location>
        <begin position="140"/>
        <end position="331"/>
    </location>
</feature>
<dbReference type="PANTHER" id="PTHR35604">
    <property type="entry name" value="TRANSPOSASE INSH FOR INSERTION SEQUENCE ELEMENT IS5A-RELATED"/>
    <property type="match status" value="1"/>
</dbReference>
<evidence type="ECO:0000256" key="5">
    <source>
        <dbReference type="ARBA" id="ARBA00023172"/>
    </source>
</evidence>
<dbReference type="EMBL" id="FOTW01000052">
    <property type="protein sequence ID" value="SFM92869.1"/>
    <property type="molecule type" value="Genomic_DNA"/>
</dbReference>
<feature type="domain" description="Transposase InsH N-terminal" evidence="7">
    <location>
        <begin position="16"/>
        <end position="114"/>
    </location>
</feature>
<name>A0A1I4UV60_9BURK</name>
<dbReference type="Proteomes" id="UP000199470">
    <property type="component" value="Unassembled WGS sequence"/>
</dbReference>
<evidence type="ECO:0000256" key="4">
    <source>
        <dbReference type="ARBA" id="ARBA00023125"/>
    </source>
</evidence>
<organism evidence="8 9">
    <name type="scientific">Rugamonas rubra</name>
    <dbReference type="NCBI Taxonomy" id="758825"/>
    <lineage>
        <taxon>Bacteria</taxon>
        <taxon>Pseudomonadati</taxon>
        <taxon>Pseudomonadota</taxon>
        <taxon>Betaproteobacteria</taxon>
        <taxon>Burkholderiales</taxon>
        <taxon>Oxalobacteraceae</taxon>
        <taxon>Telluria group</taxon>
        <taxon>Rugamonas</taxon>
    </lineage>
</organism>
<dbReference type="Pfam" id="PF01609">
    <property type="entry name" value="DDE_Tnp_1"/>
    <property type="match status" value="1"/>
</dbReference>
<dbReference type="InterPro" id="IPR002559">
    <property type="entry name" value="Transposase_11"/>
</dbReference>
<evidence type="ECO:0000313" key="8">
    <source>
        <dbReference type="EMBL" id="SFM92869.1"/>
    </source>
</evidence>
<evidence type="ECO:0000259" key="7">
    <source>
        <dbReference type="Pfam" id="PF05598"/>
    </source>
</evidence>
<keyword evidence="3" id="KW-0815">Transposition</keyword>
<dbReference type="GO" id="GO:0006313">
    <property type="term" value="P:DNA transposition"/>
    <property type="evidence" value="ECO:0007669"/>
    <property type="project" value="InterPro"/>
</dbReference>